<reference evidence="4 5" key="1">
    <citation type="submission" date="2020-08" db="EMBL/GenBank/DDBJ databases">
        <title>Genomic Encyclopedia of Type Strains, Phase IV (KMG-IV): sequencing the most valuable type-strain genomes for metagenomic binning, comparative biology and taxonomic classification.</title>
        <authorList>
            <person name="Goeker M."/>
        </authorList>
    </citation>
    <scope>NUCLEOTIDE SEQUENCE [LARGE SCALE GENOMIC DNA]</scope>
    <source>
        <strain evidence="4 5">DSM 17976</strain>
    </source>
</reference>
<dbReference type="EMBL" id="JACIBY010000010">
    <property type="protein sequence ID" value="MBB3840309.1"/>
    <property type="molecule type" value="Genomic_DNA"/>
</dbReference>
<keyword evidence="5" id="KW-1185">Reference proteome</keyword>
<evidence type="ECO:0000313" key="4">
    <source>
        <dbReference type="EMBL" id="MBB3840309.1"/>
    </source>
</evidence>
<evidence type="ECO:0000259" key="3">
    <source>
        <dbReference type="PROSITE" id="PS50930"/>
    </source>
</evidence>
<dbReference type="InterPro" id="IPR046947">
    <property type="entry name" value="LytR-like"/>
</dbReference>
<comment type="caution">
    <text evidence="4">The sequence shown here is derived from an EMBL/GenBank/DDBJ whole genome shotgun (WGS) entry which is preliminary data.</text>
</comment>
<evidence type="ECO:0000259" key="2">
    <source>
        <dbReference type="PROSITE" id="PS50110"/>
    </source>
</evidence>
<organism evidence="4 5">
    <name type="scientific">Runella defluvii</name>
    <dbReference type="NCBI Taxonomy" id="370973"/>
    <lineage>
        <taxon>Bacteria</taxon>
        <taxon>Pseudomonadati</taxon>
        <taxon>Bacteroidota</taxon>
        <taxon>Cytophagia</taxon>
        <taxon>Cytophagales</taxon>
        <taxon>Spirosomataceae</taxon>
        <taxon>Runella</taxon>
    </lineage>
</organism>
<accession>A0A7W5ZNP7</accession>
<dbReference type="InterPro" id="IPR001789">
    <property type="entry name" value="Sig_transdc_resp-reg_receiver"/>
</dbReference>
<evidence type="ECO:0000313" key="5">
    <source>
        <dbReference type="Proteomes" id="UP000541352"/>
    </source>
</evidence>
<dbReference type="Gene3D" id="3.40.50.2300">
    <property type="match status" value="1"/>
</dbReference>
<dbReference type="PROSITE" id="PS50930">
    <property type="entry name" value="HTH_LYTTR"/>
    <property type="match status" value="1"/>
</dbReference>
<dbReference type="AlphaFoldDB" id="A0A7W5ZNP7"/>
<dbReference type="GO" id="GO:0003677">
    <property type="term" value="F:DNA binding"/>
    <property type="evidence" value="ECO:0007669"/>
    <property type="project" value="UniProtKB-KW"/>
</dbReference>
<feature type="modified residue" description="4-aspartylphosphate" evidence="1">
    <location>
        <position position="55"/>
    </location>
</feature>
<evidence type="ECO:0000256" key="1">
    <source>
        <dbReference type="PROSITE-ProRule" id="PRU00169"/>
    </source>
</evidence>
<sequence>MNVSCIAIDDEPAALAVIEEYTHLVPFLDLKQTFVSPKEALAFLKKERVDCVFLDIKMPDLLGTDFARILQGQTQVIFTTAYPEFAVQGFDVQALDYLLKPIEFPRFLQAANRVYAQQSQRVEGQGYIFVKEGYDWVRVSLGEIQYIQSDTNLLFIYERSRRVITRMTVTELLRILPPERFLRVHKSYIVAIEAILKIERHQLVLTKTTIPIGESYRESVERVLLG</sequence>
<protein>
    <submittedName>
        <fullName evidence="4">DNA-binding LytR/AlgR family response regulator</fullName>
    </submittedName>
</protein>
<dbReference type="Pfam" id="PF00072">
    <property type="entry name" value="Response_reg"/>
    <property type="match status" value="1"/>
</dbReference>
<proteinExistence type="predicted"/>
<dbReference type="InterPro" id="IPR011006">
    <property type="entry name" value="CheY-like_superfamily"/>
</dbReference>
<feature type="domain" description="HTH LytTR-type" evidence="3">
    <location>
        <begin position="137"/>
        <end position="226"/>
    </location>
</feature>
<dbReference type="Proteomes" id="UP000541352">
    <property type="component" value="Unassembled WGS sequence"/>
</dbReference>
<dbReference type="PROSITE" id="PS50110">
    <property type="entry name" value="RESPONSE_REGULATORY"/>
    <property type="match status" value="1"/>
</dbReference>
<dbReference type="SUPFAM" id="SSF52172">
    <property type="entry name" value="CheY-like"/>
    <property type="match status" value="1"/>
</dbReference>
<gene>
    <name evidence="4" type="ORF">FHS57_004329</name>
</gene>
<dbReference type="InterPro" id="IPR007492">
    <property type="entry name" value="LytTR_DNA-bd_dom"/>
</dbReference>
<dbReference type="RefSeq" id="WP_183977214.1">
    <property type="nucleotide sequence ID" value="NZ_JACIBY010000010.1"/>
</dbReference>
<dbReference type="SMART" id="SM00448">
    <property type="entry name" value="REC"/>
    <property type="match status" value="1"/>
</dbReference>
<dbReference type="SMART" id="SM00850">
    <property type="entry name" value="LytTR"/>
    <property type="match status" value="1"/>
</dbReference>
<keyword evidence="4" id="KW-0238">DNA-binding</keyword>
<name>A0A7W5ZNP7_9BACT</name>
<dbReference type="Gene3D" id="2.40.50.1020">
    <property type="entry name" value="LytTr DNA-binding domain"/>
    <property type="match status" value="1"/>
</dbReference>
<dbReference type="GO" id="GO:0000156">
    <property type="term" value="F:phosphorelay response regulator activity"/>
    <property type="evidence" value="ECO:0007669"/>
    <property type="project" value="InterPro"/>
</dbReference>
<dbReference type="Pfam" id="PF04397">
    <property type="entry name" value="LytTR"/>
    <property type="match status" value="1"/>
</dbReference>
<keyword evidence="1" id="KW-0597">Phosphoprotein</keyword>
<dbReference type="PANTHER" id="PTHR37299">
    <property type="entry name" value="TRANSCRIPTIONAL REGULATOR-RELATED"/>
    <property type="match status" value="1"/>
</dbReference>
<dbReference type="PANTHER" id="PTHR37299:SF1">
    <property type="entry name" value="STAGE 0 SPORULATION PROTEIN A HOMOLOG"/>
    <property type="match status" value="1"/>
</dbReference>
<feature type="domain" description="Response regulatory" evidence="2">
    <location>
        <begin position="4"/>
        <end position="115"/>
    </location>
</feature>